<dbReference type="GO" id="GO:0032259">
    <property type="term" value="P:methylation"/>
    <property type="evidence" value="ECO:0007669"/>
    <property type="project" value="UniProtKB-KW"/>
</dbReference>
<dbReference type="Pfam" id="PF05175">
    <property type="entry name" value="MTS"/>
    <property type="match status" value="1"/>
</dbReference>
<keyword evidence="2" id="KW-0808">Transferase</keyword>
<reference evidence="4 5" key="1">
    <citation type="submission" date="2020-08" db="EMBL/GenBank/DDBJ databases">
        <title>A Genomic Blueprint of the Chicken Gut Microbiome.</title>
        <authorList>
            <person name="Gilroy R."/>
            <person name="Ravi A."/>
            <person name="Getino M."/>
            <person name="Pursley I."/>
            <person name="Horton D.L."/>
            <person name="Alikhan N.-F."/>
            <person name="Baker D."/>
            <person name="Gharbi K."/>
            <person name="Hall N."/>
            <person name="Watson M."/>
            <person name="Adriaenssens E.M."/>
            <person name="Foster-Nyarko E."/>
            <person name="Jarju S."/>
            <person name="Secka A."/>
            <person name="Antonio M."/>
            <person name="Oren A."/>
            <person name="Chaudhuri R."/>
            <person name="La Ragione R.M."/>
            <person name="Hildebrand F."/>
            <person name="Pallen M.J."/>
        </authorList>
    </citation>
    <scope>NUCLEOTIDE SEQUENCE [LARGE SCALE GENOMIC DNA]</scope>
    <source>
        <strain evidence="4 5">Sa5YUA1</strain>
    </source>
</reference>
<gene>
    <name evidence="4" type="ORF">H9655_19455</name>
</gene>
<dbReference type="InterPro" id="IPR046977">
    <property type="entry name" value="RsmC/RlmG"/>
</dbReference>
<dbReference type="InterPro" id="IPR029063">
    <property type="entry name" value="SAM-dependent_MTases_sf"/>
</dbReference>
<evidence type="ECO:0000313" key="5">
    <source>
        <dbReference type="Proteomes" id="UP000657931"/>
    </source>
</evidence>
<evidence type="ECO:0000313" key="4">
    <source>
        <dbReference type="EMBL" id="MBD7939221.1"/>
    </source>
</evidence>
<dbReference type="RefSeq" id="WP_191816897.1">
    <property type="nucleotide sequence ID" value="NZ_JACSQT010000013.1"/>
</dbReference>
<comment type="caution">
    <text evidence="4">The sequence shown here is derived from an EMBL/GenBank/DDBJ whole genome shotgun (WGS) entry which is preliminary data.</text>
</comment>
<proteinExistence type="predicted"/>
<evidence type="ECO:0000259" key="3">
    <source>
        <dbReference type="Pfam" id="PF05175"/>
    </source>
</evidence>
<dbReference type="SUPFAM" id="SSF53335">
    <property type="entry name" value="S-adenosyl-L-methionine-dependent methyltransferases"/>
    <property type="match status" value="1"/>
</dbReference>
<evidence type="ECO:0000256" key="1">
    <source>
        <dbReference type="ARBA" id="ARBA00022603"/>
    </source>
</evidence>
<dbReference type="Proteomes" id="UP000657931">
    <property type="component" value="Unassembled WGS sequence"/>
</dbReference>
<feature type="domain" description="Methyltransferase small" evidence="3">
    <location>
        <begin position="28"/>
        <end position="196"/>
    </location>
</feature>
<accession>A0ABR8QUM3</accession>
<dbReference type="CDD" id="cd02440">
    <property type="entry name" value="AdoMet_MTases"/>
    <property type="match status" value="1"/>
</dbReference>
<dbReference type="Gene3D" id="3.40.50.150">
    <property type="entry name" value="Vaccinia Virus protein VP39"/>
    <property type="match status" value="1"/>
</dbReference>
<sequence length="200" mass="22476">MSDHYYSKTPNVESNPRVWSYKLRDKTFQFKTDHGVFSKNEVDFGSKLLIETFIPPEISGDILDVGCGYGPIGLSMATLMQDRQVVMLDVNERALELAKTNSELNGINNITVKESDKLAVVKEHQFAAILTNPPIRAGKQTVHRIFEESFECLLPGGELWVVIQKKQGAPSAIEKLSELFAEVDTVVKKKGYFILRAKKD</sequence>
<keyword evidence="1 4" id="KW-0489">Methyltransferase</keyword>
<dbReference type="PANTHER" id="PTHR47816:SF4">
    <property type="entry name" value="RIBOSOMAL RNA SMALL SUBUNIT METHYLTRANSFERASE C"/>
    <property type="match status" value="1"/>
</dbReference>
<evidence type="ECO:0000256" key="2">
    <source>
        <dbReference type="ARBA" id="ARBA00022679"/>
    </source>
</evidence>
<dbReference type="InterPro" id="IPR007848">
    <property type="entry name" value="Small_mtfrase_dom"/>
</dbReference>
<protein>
    <submittedName>
        <fullName evidence="4">Class I SAM-dependent methyltransferase</fullName>
    </submittedName>
</protein>
<organism evidence="4 5">
    <name type="scientific">Cytobacillus stercorigallinarum</name>
    <dbReference type="NCBI Taxonomy" id="2762240"/>
    <lineage>
        <taxon>Bacteria</taxon>
        <taxon>Bacillati</taxon>
        <taxon>Bacillota</taxon>
        <taxon>Bacilli</taxon>
        <taxon>Bacillales</taxon>
        <taxon>Bacillaceae</taxon>
        <taxon>Cytobacillus</taxon>
    </lineage>
</organism>
<dbReference type="EMBL" id="JACSQT010000013">
    <property type="protein sequence ID" value="MBD7939221.1"/>
    <property type="molecule type" value="Genomic_DNA"/>
</dbReference>
<dbReference type="GO" id="GO:0008168">
    <property type="term" value="F:methyltransferase activity"/>
    <property type="evidence" value="ECO:0007669"/>
    <property type="project" value="UniProtKB-KW"/>
</dbReference>
<dbReference type="PANTHER" id="PTHR47816">
    <property type="entry name" value="RIBOSOMAL RNA SMALL SUBUNIT METHYLTRANSFERASE C"/>
    <property type="match status" value="1"/>
</dbReference>
<keyword evidence="5" id="KW-1185">Reference proteome</keyword>
<name>A0ABR8QUM3_9BACI</name>